<dbReference type="InterPro" id="IPR035986">
    <property type="entry name" value="PKD_dom_sf"/>
</dbReference>
<protein>
    <submittedName>
        <fullName evidence="2">Gliding motility-associated C-terminal domain-containing protein</fullName>
    </submittedName>
</protein>
<name>A0ABZ2IKH2_9BACT</name>
<gene>
    <name evidence="2" type="ORF">NEE14_000710</name>
</gene>
<feature type="signal peptide" evidence="1">
    <location>
        <begin position="1"/>
        <end position="22"/>
    </location>
</feature>
<accession>A0ABZ2IKH2</accession>
<proteinExistence type="predicted"/>
<keyword evidence="3" id="KW-1185">Reference proteome</keyword>
<feature type="chain" id="PRO_5045663741" evidence="1">
    <location>
        <begin position="23"/>
        <end position="445"/>
    </location>
</feature>
<keyword evidence="1" id="KW-0732">Signal</keyword>
<dbReference type="RefSeq" id="WP_251968336.1">
    <property type="nucleotide sequence ID" value="NZ_CP146284.1"/>
</dbReference>
<evidence type="ECO:0000256" key="1">
    <source>
        <dbReference type="SAM" id="SignalP"/>
    </source>
</evidence>
<sequence>MKTLRKWCWLFFLLGMILPLSAEEYVVKGGQGEPMLAKEETALKLKVYVVNGTDGVTISYTSTSTEHQWYRYKTKRLEAEPISCQQQGSTSTITNIEDGYGYFVEEGPLSSYVWIIDYSKHPFEISNLAVSENSDPCSGVILTGDYKMDNLTYSDPTSGINRQLNRKFEVTYETLEWDEDSKVFNSIEKVKNLEGNPFQQLVDSVYADTNFTLTGDQFASHFGKMQSATTDYYEASSILLEADTTVFLDEAENMTTTSEALSAPVTIRFTACANDPVASLYIWKIYKTEEGADNALIRFTEPEVEYTFSEYGKYTAEVEVSDRTGKCYNSYPFEIEVAESFLDVPNAFSPGTTPGVNDEFRVAYKSLVKFSCWIFNRWGQQIYHWTNPAAGWDGKQGGKYVTPGVYFYVIEAEGSDGIKYKKKGDINILRPKKERSYESSGSSEM</sequence>
<dbReference type="Pfam" id="PF13585">
    <property type="entry name" value="CHU_C"/>
    <property type="match status" value="1"/>
</dbReference>
<organism evidence="2 3">
    <name type="scientific">Parabacteroides absconsus</name>
    <dbReference type="NCBI Taxonomy" id="2951805"/>
    <lineage>
        <taxon>Bacteria</taxon>
        <taxon>Pseudomonadati</taxon>
        <taxon>Bacteroidota</taxon>
        <taxon>Bacteroidia</taxon>
        <taxon>Bacteroidales</taxon>
        <taxon>Tannerellaceae</taxon>
        <taxon>Parabacteroides</taxon>
    </lineage>
</organism>
<dbReference type="Proteomes" id="UP001320603">
    <property type="component" value="Chromosome"/>
</dbReference>
<dbReference type="SUPFAM" id="SSF49299">
    <property type="entry name" value="PKD domain"/>
    <property type="match status" value="1"/>
</dbReference>
<evidence type="ECO:0000313" key="2">
    <source>
        <dbReference type="EMBL" id="WWV66547.1"/>
    </source>
</evidence>
<reference evidence="2 3" key="1">
    <citation type="submission" date="2024-02" db="EMBL/GenBank/DDBJ databases">
        <title>Whole genome sequencing of Parabacteroides sp. AD58.</title>
        <authorList>
            <person name="Chaplin A.V."/>
            <person name="Pikina A.P."/>
            <person name="Sokolova S.R."/>
            <person name="Korostin D.O."/>
            <person name="Efimov B.A."/>
        </authorList>
    </citation>
    <scope>NUCLEOTIDE SEQUENCE [LARGE SCALE GENOMIC DNA]</scope>
    <source>
        <strain evidence="2 3">AD58</strain>
    </source>
</reference>
<dbReference type="EMBL" id="CP146284">
    <property type="protein sequence ID" value="WWV66547.1"/>
    <property type="molecule type" value="Genomic_DNA"/>
</dbReference>
<evidence type="ECO:0000313" key="3">
    <source>
        <dbReference type="Proteomes" id="UP001320603"/>
    </source>
</evidence>